<evidence type="ECO:0000256" key="1">
    <source>
        <dbReference type="ARBA" id="ARBA00004651"/>
    </source>
</evidence>
<dbReference type="InterPro" id="IPR005524">
    <property type="entry name" value="DUF318"/>
</dbReference>
<dbReference type="AlphaFoldDB" id="E0XT91"/>
<comment type="subcellular location">
    <subcellularLocation>
        <location evidence="1">Cell membrane</location>
        <topology evidence="1">Multi-pass membrane protein</topology>
    </subcellularLocation>
</comment>
<evidence type="ECO:0000256" key="3">
    <source>
        <dbReference type="ARBA" id="ARBA00022475"/>
    </source>
</evidence>
<feature type="transmembrane region" description="Helical" evidence="7">
    <location>
        <begin position="324"/>
        <end position="345"/>
    </location>
</feature>
<keyword evidence="4 7" id="KW-0812">Transmembrane</keyword>
<reference evidence="8" key="1">
    <citation type="journal article" date="2011" name="Environ. Microbiol.">
        <title>Time-series analyses of Monterey Bay coastal microbial picoplankton using a 'genome proxy' microarray.</title>
        <authorList>
            <person name="Rich V.I."/>
            <person name="Pham V.D."/>
            <person name="Eppley J."/>
            <person name="Shi Y."/>
            <person name="DeLong E.F."/>
        </authorList>
    </citation>
    <scope>NUCLEOTIDE SEQUENCE</scope>
</reference>
<keyword evidence="5 7" id="KW-1133">Transmembrane helix</keyword>
<feature type="transmembrane region" description="Helical" evidence="7">
    <location>
        <begin position="49"/>
        <end position="67"/>
    </location>
</feature>
<dbReference type="GO" id="GO:0005886">
    <property type="term" value="C:plasma membrane"/>
    <property type="evidence" value="ECO:0007669"/>
    <property type="project" value="UniProtKB-SubCell"/>
</dbReference>
<evidence type="ECO:0000256" key="6">
    <source>
        <dbReference type="ARBA" id="ARBA00023136"/>
    </source>
</evidence>
<feature type="transmembrane region" description="Helical" evidence="7">
    <location>
        <begin position="87"/>
        <end position="115"/>
    </location>
</feature>
<dbReference type="PANTHER" id="PTHR42775:SF1">
    <property type="entry name" value="PERMEASE RV2963-RELATED"/>
    <property type="match status" value="1"/>
</dbReference>
<evidence type="ECO:0000256" key="7">
    <source>
        <dbReference type="SAM" id="Phobius"/>
    </source>
</evidence>
<comment type="similarity">
    <text evidence="2">Belongs to the UPF0718 family.</text>
</comment>
<feature type="transmembrane region" description="Helical" evidence="7">
    <location>
        <begin position="150"/>
        <end position="170"/>
    </location>
</feature>
<evidence type="ECO:0000256" key="4">
    <source>
        <dbReference type="ARBA" id="ARBA00022692"/>
    </source>
</evidence>
<feature type="transmembrane region" description="Helical" evidence="7">
    <location>
        <begin position="122"/>
        <end position="144"/>
    </location>
</feature>
<name>E0XT91_9PROT</name>
<dbReference type="InterPro" id="IPR053166">
    <property type="entry name" value="UPF0718_permease"/>
</dbReference>
<evidence type="ECO:0000256" key="2">
    <source>
        <dbReference type="ARBA" id="ARBA00006386"/>
    </source>
</evidence>
<protein>
    <submittedName>
        <fullName evidence="8">Predicted permeases</fullName>
    </submittedName>
</protein>
<feature type="transmembrane region" description="Helical" evidence="7">
    <location>
        <begin position="20"/>
        <end position="37"/>
    </location>
</feature>
<accession>E0XT91</accession>
<keyword evidence="3" id="KW-1003">Cell membrane</keyword>
<proteinExistence type="inferred from homology"/>
<sequence length="350" mass="37894">MVFLTETINIKSHFKKLDKVIVSIITALIVIAVLDPNQLTESIMFIGEALKGIFIFLLASVLLASFAKATGLDQQISMVFSGHPFKAIIVTSFFGALSPFCSCGVVPIIAGLLMAGVPLAPVMAFCFASPLMDPSMFLLMVPVFGLEFTLAKLIFAIIIAVTAGLSLHYFRDHPLLSSPLRDLRASCCTSSCSSTTTIENKVIVWQFWKDKTRTQIFWNEGISSTWFLLRWLALAFLIESVMTAYIPAETIGGWLGVDAWWAIPSSVILGVPAYLNGYAAIPTLSGLMELGMLPGAVMGFIIAGGVSSIPAAMAVYALVKRPIFLVYITWGLSGSLASAYLFHLYSGFFA</sequence>
<dbReference type="EMBL" id="GU474870">
    <property type="protein sequence ID" value="ADI17632.1"/>
    <property type="molecule type" value="Genomic_DNA"/>
</dbReference>
<dbReference type="Pfam" id="PF03773">
    <property type="entry name" value="ArsP_1"/>
    <property type="match status" value="1"/>
</dbReference>
<evidence type="ECO:0000313" key="8">
    <source>
        <dbReference type="EMBL" id="ADI17632.1"/>
    </source>
</evidence>
<feature type="transmembrane region" description="Helical" evidence="7">
    <location>
        <begin position="227"/>
        <end position="247"/>
    </location>
</feature>
<feature type="transmembrane region" description="Helical" evidence="7">
    <location>
        <begin position="293"/>
        <end position="318"/>
    </location>
</feature>
<keyword evidence="6 7" id="KW-0472">Membrane</keyword>
<dbReference type="PANTHER" id="PTHR42775">
    <property type="entry name" value="PERMEASE RV2963-RELATED"/>
    <property type="match status" value="1"/>
</dbReference>
<feature type="transmembrane region" description="Helical" evidence="7">
    <location>
        <begin position="259"/>
        <end position="281"/>
    </location>
</feature>
<organism evidence="8">
    <name type="scientific">uncultured alpha proteobacterium HF0130_20P23</name>
    <dbReference type="NCBI Taxonomy" id="710809"/>
    <lineage>
        <taxon>Bacteria</taxon>
        <taxon>Pseudomonadati</taxon>
        <taxon>Pseudomonadota</taxon>
        <taxon>Alphaproteobacteria</taxon>
        <taxon>environmental samples</taxon>
    </lineage>
</organism>
<evidence type="ECO:0000256" key="5">
    <source>
        <dbReference type="ARBA" id="ARBA00022989"/>
    </source>
</evidence>